<organism evidence="4 5">
    <name type="scientific">Holothuria leucospilota</name>
    <name type="common">Black long sea cucumber</name>
    <name type="synonym">Mertensiothuria leucospilota</name>
    <dbReference type="NCBI Taxonomy" id="206669"/>
    <lineage>
        <taxon>Eukaryota</taxon>
        <taxon>Metazoa</taxon>
        <taxon>Echinodermata</taxon>
        <taxon>Eleutherozoa</taxon>
        <taxon>Echinozoa</taxon>
        <taxon>Holothuroidea</taxon>
        <taxon>Aspidochirotacea</taxon>
        <taxon>Aspidochirotida</taxon>
        <taxon>Holothuriidae</taxon>
        <taxon>Holothuria</taxon>
    </lineage>
</organism>
<feature type="compositionally biased region" description="Basic and acidic residues" evidence="1">
    <location>
        <begin position="520"/>
        <end position="533"/>
    </location>
</feature>
<evidence type="ECO:0000256" key="2">
    <source>
        <dbReference type="SAM" id="Phobius"/>
    </source>
</evidence>
<gene>
    <name evidence="4" type="ORF">HOLleu_21262</name>
</gene>
<feature type="compositionally biased region" description="Low complexity" evidence="1">
    <location>
        <begin position="500"/>
        <end position="511"/>
    </location>
</feature>
<accession>A0A9Q1BXK3</accession>
<evidence type="ECO:0000313" key="4">
    <source>
        <dbReference type="EMBL" id="KAJ8034429.1"/>
    </source>
</evidence>
<dbReference type="AlphaFoldDB" id="A0A9Q1BXK3"/>
<evidence type="ECO:0000313" key="5">
    <source>
        <dbReference type="Proteomes" id="UP001152320"/>
    </source>
</evidence>
<sequence>MGGFTCVVLLLVAFPWMFSHARDQFCKPLQYIEYRSKGTLTCTFDAEFQALFWYDYHDATTVNPVLIFDEYGKSGSGYESGEYDMYFNGSLIINEVLMSHDRNFTVVVRYSQTVKSSTIEVVVTVSPEQSYPVIANCESGQNCFITMMYQEDIVCLVREAKPATKLEWYSGSSRQDNIIPTTMTISKGVLGYVTKAIATYQLPQSYTLKLFMCKAHAIPSLLGSQQSQMLVEFNTNSFSPPETSDIFVKLFSNYTMKCSETNALYIVWKQMMPNSKFENVAYATFSSDVISQLYSTDFHLEKDGSLTVLKMSDRHKTLFCCVFGEVEYQDVASYALNLYELPVPPFPVIDGCQSHLGCRIVAEAAGNLTCKVKGVRPKVDLKWVVVGNSEVSNTFFKSHHLEAKEIGNKFDVIVNSQYQLKQSGLQTVTLECRCNRSDIEALTLVATVELYFPDGASTWTLPVWIIVPVIGVIILVVVIAVLLLVKRSRTEDKRHKVEGTPTLTTKSSTTLEAKPAVKPPVREKPSSKEEKEPFLQVNTSGTIDDENQPNSENGKNLQTDQKLNTGKTSEKSQKLFVKDDRGDTELAKWLKNIQNGSMNVELKNVEMKSGIMDLPMKFEKNKTDMCFDIPGGYDLNEKTVGSLIRCSLLVDGVKKLSFHHCYMPYKFTSKDLLQAALKDKKITVFWVPRFKTVNEDMLDETNNPLNLYVLNTDCQWEEMETQTTLGEVHYETMKQRWKAFEKRKKTEIKDSS</sequence>
<evidence type="ECO:0000256" key="3">
    <source>
        <dbReference type="SAM" id="SignalP"/>
    </source>
</evidence>
<dbReference type="Proteomes" id="UP001152320">
    <property type="component" value="Chromosome 10"/>
</dbReference>
<keyword evidence="2" id="KW-1133">Transmembrane helix</keyword>
<feature type="chain" id="PRO_5040298489" description="Ig-like domain-containing protein" evidence="3">
    <location>
        <begin position="22"/>
        <end position="752"/>
    </location>
</feature>
<dbReference type="EMBL" id="JAIZAY010000010">
    <property type="protein sequence ID" value="KAJ8034429.1"/>
    <property type="molecule type" value="Genomic_DNA"/>
</dbReference>
<keyword evidence="2" id="KW-0812">Transmembrane</keyword>
<proteinExistence type="predicted"/>
<feature type="signal peptide" evidence="3">
    <location>
        <begin position="1"/>
        <end position="21"/>
    </location>
</feature>
<reference evidence="4" key="1">
    <citation type="submission" date="2021-10" db="EMBL/GenBank/DDBJ databases">
        <title>Tropical sea cucumber genome reveals ecological adaptation and Cuvierian tubules defense mechanism.</title>
        <authorList>
            <person name="Chen T."/>
        </authorList>
    </citation>
    <scope>NUCLEOTIDE SEQUENCE</scope>
    <source>
        <strain evidence="4">Nanhai2018</strain>
        <tissue evidence="4">Muscle</tissue>
    </source>
</reference>
<comment type="caution">
    <text evidence="4">The sequence shown here is derived from an EMBL/GenBank/DDBJ whole genome shotgun (WGS) entry which is preliminary data.</text>
</comment>
<keyword evidence="5" id="KW-1185">Reference proteome</keyword>
<dbReference type="InterPro" id="IPR036179">
    <property type="entry name" value="Ig-like_dom_sf"/>
</dbReference>
<keyword evidence="3" id="KW-0732">Signal</keyword>
<keyword evidence="2" id="KW-0472">Membrane</keyword>
<protein>
    <recommendedName>
        <fullName evidence="6">Ig-like domain-containing protein</fullName>
    </recommendedName>
</protein>
<dbReference type="SUPFAM" id="SSF48726">
    <property type="entry name" value="Immunoglobulin"/>
    <property type="match status" value="1"/>
</dbReference>
<name>A0A9Q1BXK3_HOLLE</name>
<feature type="compositionally biased region" description="Polar residues" evidence="1">
    <location>
        <begin position="536"/>
        <end position="567"/>
    </location>
</feature>
<feature type="region of interest" description="Disordered" evidence="1">
    <location>
        <begin position="493"/>
        <end position="571"/>
    </location>
</feature>
<evidence type="ECO:0008006" key="6">
    <source>
        <dbReference type="Google" id="ProtNLM"/>
    </source>
</evidence>
<feature type="transmembrane region" description="Helical" evidence="2">
    <location>
        <begin position="461"/>
        <end position="485"/>
    </location>
</feature>
<evidence type="ECO:0000256" key="1">
    <source>
        <dbReference type="SAM" id="MobiDB-lite"/>
    </source>
</evidence>